<sequence length="284" mass="30442">MMELIVAAGLMTLVSAGVATGIYRVMTSQNELNKKFDGSEFVASLGRSMTDRATCRSFLSGQILPTTTEFRPLTMAGYKGFGDSAQPLASGYIIAGTATSPQVVVTDLSWRLKEIVPASSYFRMTHNGVTAEYLKAPMQLRVNLSVYQNGIATALPSRYLDYSVVALTGTRAVTDCDGAPSVADTCAMLGSTLNPDGTCQINVEGCVIRGSYVNSRCSPTGYTCRATTSSPSRPHPETGTFSCPAGSQAFTSFNYTWVSEERTGKKSDINVTNTIQAYMCMSCR</sequence>
<name>A0A150WPK7_BDEBC</name>
<comment type="caution">
    <text evidence="1">The sequence shown here is derived from an EMBL/GenBank/DDBJ whole genome shotgun (WGS) entry which is preliminary data.</text>
</comment>
<organism evidence="1 2">
    <name type="scientific">Bdellovibrio bacteriovorus</name>
    <dbReference type="NCBI Taxonomy" id="959"/>
    <lineage>
        <taxon>Bacteria</taxon>
        <taxon>Pseudomonadati</taxon>
        <taxon>Bdellovibrionota</taxon>
        <taxon>Bdellovibrionia</taxon>
        <taxon>Bdellovibrionales</taxon>
        <taxon>Pseudobdellovibrionaceae</taxon>
        <taxon>Bdellovibrio</taxon>
    </lineage>
</organism>
<keyword evidence="2" id="KW-1185">Reference proteome</keyword>
<reference evidence="1 2" key="1">
    <citation type="submission" date="2016-03" db="EMBL/GenBank/DDBJ databases">
        <authorList>
            <person name="Ploux O."/>
        </authorList>
    </citation>
    <scope>NUCLEOTIDE SEQUENCE [LARGE SCALE GENOMIC DNA]</scope>
    <source>
        <strain evidence="1 2">R0</strain>
    </source>
</reference>
<accession>A0A150WPK7</accession>
<proteinExistence type="predicted"/>
<protein>
    <submittedName>
        <fullName evidence="1">Uncharacterized protein</fullName>
    </submittedName>
</protein>
<dbReference type="AlphaFoldDB" id="A0A150WPK7"/>
<dbReference type="EMBL" id="LUKE01000001">
    <property type="protein sequence ID" value="KYG66360.1"/>
    <property type="molecule type" value="Genomic_DNA"/>
</dbReference>
<gene>
    <name evidence="1" type="ORF">AZI86_04710</name>
</gene>
<evidence type="ECO:0000313" key="1">
    <source>
        <dbReference type="EMBL" id="KYG66360.1"/>
    </source>
</evidence>
<dbReference type="RefSeq" id="WP_061833925.1">
    <property type="nucleotide sequence ID" value="NZ_LUKE01000001.1"/>
</dbReference>
<dbReference type="Proteomes" id="UP000075320">
    <property type="component" value="Unassembled WGS sequence"/>
</dbReference>
<evidence type="ECO:0000313" key="2">
    <source>
        <dbReference type="Proteomes" id="UP000075320"/>
    </source>
</evidence>